<evidence type="ECO:0000256" key="3">
    <source>
        <dbReference type="SAM" id="MobiDB-lite"/>
    </source>
</evidence>
<reference evidence="5 6" key="1">
    <citation type="submission" date="2019-11" db="EMBL/GenBank/DDBJ databases">
        <authorList>
            <person name="Lang L."/>
        </authorList>
    </citation>
    <scope>NUCLEOTIDE SEQUENCE [LARGE SCALE GENOMIC DNA]</scope>
    <source>
        <strain evidence="5 6">YIM 132242</strain>
    </source>
</reference>
<comment type="similarity">
    <text evidence="1">Belongs to the leucine-binding protein family.</text>
</comment>
<sequence>MRLLALSAAPTPCVAPAVLADDPVTIGVLLTLSGPPAVLGEHARDGVLLARKALGGKVGGREARIIVIDDEGKPDAPRSSRRSSPQPPTAMSANAR</sequence>
<feature type="region of interest" description="Disordered" evidence="3">
    <location>
        <begin position="67"/>
        <end position="96"/>
    </location>
</feature>
<protein>
    <submittedName>
        <fullName evidence="5">ABC transporter substrate-binding protein</fullName>
    </submittedName>
</protein>
<evidence type="ECO:0000259" key="4">
    <source>
        <dbReference type="Pfam" id="PF13458"/>
    </source>
</evidence>
<dbReference type="Proteomes" id="UP000481417">
    <property type="component" value="Unassembled WGS sequence"/>
</dbReference>
<proteinExistence type="inferred from homology"/>
<evidence type="ECO:0000256" key="2">
    <source>
        <dbReference type="ARBA" id="ARBA00022729"/>
    </source>
</evidence>
<dbReference type="Pfam" id="PF13458">
    <property type="entry name" value="Peripla_BP_6"/>
    <property type="match status" value="1"/>
</dbReference>
<comment type="caution">
    <text evidence="5">The sequence shown here is derived from an EMBL/GenBank/DDBJ whole genome shotgun (WGS) entry which is preliminary data.</text>
</comment>
<dbReference type="SUPFAM" id="SSF53822">
    <property type="entry name" value="Periplasmic binding protein-like I"/>
    <property type="match status" value="1"/>
</dbReference>
<dbReference type="RefSeq" id="WP_154765667.1">
    <property type="nucleotide sequence ID" value="NZ_WMBT01000011.1"/>
</dbReference>
<feature type="domain" description="Leucine-binding protein" evidence="4">
    <location>
        <begin position="23"/>
        <end position="75"/>
    </location>
</feature>
<name>A0A6L6HR21_9RHOB</name>
<evidence type="ECO:0000313" key="6">
    <source>
        <dbReference type="Proteomes" id="UP000481417"/>
    </source>
</evidence>
<dbReference type="AlphaFoldDB" id="A0A6L6HR21"/>
<organism evidence="5 6">
    <name type="scientific">Paracoccus lichenicola</name>
    <dbReference type="NCBI Taxonomy" id="2665644"/>
    <lineage>
        <taxon>Bacteria</taxon>
        <taxon>Pseudomonadati</taxon>
        <taxon>Pseudomonadota</taxon>
        <taxon>Alphaproteobacteria</taxon>
        <taxon>Rhodobacterales</taxon>
        <taxon>Paracoccaceae</taxon>
        <taxon>Paracoccus</taxon>
    </lineage>
</organism>
<keyword evidence="2" id="KW-0732">Signal</keyword>
<dbReference type="InterPro" id="IPR028081">
    <property type="entry name" value="Leu-bd"/>
</dbReference>
<evidence type="ECO:0000256" key="1">
    <source>
        <dbReference type="ARBA" id="ARBA00010062"/>
    </source>
</evidence>
<dbReference type="InterPro" id="IPR028082">
    <property type="entry name" value="Peripla_BP_I"/>
</dbReference>
<evidence type="ECO:0000313" key="5">
    <source>
        <dbReference type="EMBL" id="MTE01587.1"/>
    </source>
</evidence>
<dbReference type="EMBL" id="WMBT01000011">
    <property type="protein sequence ID" value="MTE01587.1"/>
    <property type="molecule type" value="Genomic_DNA"/>
</dbReference>
<dbReference type="Gene3D" id="3.40.50.2300">
    <property type="match status" value="1"/>
</dbReference>
<gene>
    <name evidence="5" type="ORF">GIY56_14965</name>
</gene>
<accession>A0A6L6HR21</accession>
<keyword evidence="6" id="KW-1185">Reference proteome</keyword>